<proteinExistence type="predicted"/>
<evidence type="ECO:0000313" key="6">
    <source>
        <dbReference type="Proteomes" id="UP000092950"/>
    </source>
</evidence>
<dbReference type="OrthoDB" id="8656688at2"/>
<reference evidence="4 5" key="1">
    <citation type="submission" date="2015-09" db="EMBL/GenBank/DDBJ databases">
        <authorList>
            <person name="Jackson K.R."/>
            <person name="Lunt B.L."/>
            <person name="Fisher J.N.B."/>
            <person name="Gardner A.V."/>
            <person name="Bailey M.E."/>
            <person name="Deus L.M."/>
            <person name="Earl A.S."/>
            <person name="Gibby P.D."/>
            <person name="Hartmann K.A."/>
            <person name="Liu J.E."/>
            <person name="Manci A.M."/>
            <person name="Nielsen D.A."/>
            <person name="Solomon M.B."/>
            <person name="Breakwell D.P."/>
            <person name="Burnett S.H."/>
            <person name="Grose J.H."/>
        </authorList>
    </citation>
    <scope>NUCLEOTIDE SEQUENCE [LARGE SCALE GENOMIC DNA]</scope>
    <source>
        <strain evidence="4 5">2789STDY5608636</strain>
    </source>
</reference>
<sequence length="151" mass="16265">MRRSFHQRGAAAIEFAITLLLMLMLVVAIAGYGAWFWAQQKVTKAAGEGAQAMLQTGFRTGVANLGAACAAARQEAAWMTISCNTQVQPCAWTTATGAAPRCARVSVSYRADTWPLLATMNSLVNVFSSRPWFPSTLNAWAVVQIPQDVTP</sequence>
<evidence type="ECO:0000313" key="3">
    <source>
        <dbReference type="EMBL" id="ANY15259.1"/>
    </source>
</evidence>
<dbReference type="Proteomes" id="UP000053096">
    <property type="component" value="Unassembled WGS sequence"/>
</dbReference>
<keyword evidence="1" id="KW-0812">Transmembrane</keyword>
<name>A0A0J6C4Y6_9BORD</name>
<keyword evidence="6" id="KW-1185">Reference proteome</keyword>
<dbReference type="EMBL" id="CYTV01000002">
    <property type="protein sequence ID" value="CUI49310.1"/>
    <property type="molecule type" value="Genomic_DNA"/>
</dbReference>
<dbReference type="InterPro" id="IPR012495">
    <property type="entry name" value="TadE-like_dom"/>
</dbReference>
<evidence type="ECO:0000313" key="5">
    <source>
        <dbReference type="Proteomes" id="UP000053096"/>
    </source>
</evidence>
<evidence type="ECO:0000259" key="2">
    <source>
        <dbReference type="Pfam" id="PF07811"/>
    </source>
</evidence>
<dbReference type="AlphaFoldDB" id="A0A0J6C4Y6"/>
<keyword evidence="1" id="KW-0472">Membrane</keyword>
<feature type="domain" description="TadE-like" evidence="2">
    <location>
        <begin position="9"/>
        <end position="50"/>
    </location>
</feature>
<protein>
    <submittedName>
        <fullName evidence="4">Flp pilus assembly protein TadG</fullName>
    </submittedName>
</protein>
<dbReference type="RefSeq" id="WP_043214825.1">
    <property type="nucleotide sequence ID" value="NZ_CAJGUP010000062.1"/>
</dbReference>
<accession>A0A0J6C4Y6</accession>
<feature type="transmembrane region" description="Helical" evidence="1">
    <location>
        <begin position="12"/>
        <end position="38"/>
    </location>
</feature>
<evidence type="ECO:0000256" key="1">
    <source>
        <dbReference type="SAM" id="Phobius"/>
    </source>
</evidence>
<dbReference type="EMBL" id="CP016440">
    <property type="protein sequence ID" value="ANY15259.1"/>
    <property type="molecule type" value="Genomic_DNA"/>
</dbReference>
<dbReference type="Pfam" id="PF07811">
    <property type="entry name" value="TadE"/>
    <property type="match status" value="1"/>
</dbReference>
<evidence type="ECO:0000313" key="4">
    <source>
        <dbReference type="EMBL" id="CUI49310.1"/>
    </source>
</evidence>
<accession>A0A0M7D6Z4</accession>
<gene>
    <name evidence="3" type="ORF">BBN53_04740</name>
    <name evidence="4" type="ORF">ERS370011_00789</name>
</gene>
<organism evidence="4 5">
    <name type="scientific">Bordetella pseudohinzii</name>
    <dbReference type="NCBI Taxonomy" id="1331258"/>
    <lineage>
        <taxon>Bacteria</taxon>
        <taxon>Pseudomonadati</taxon>
        <taxon>Pseudomonadota</taxon>
        <taxon>Betaproteobacteria</taxon>
        <taxon>Burkholderiales</taxon>
        <taxon>Alcaligenaceae</taxon>
        <taxon>Bordetella</taxon>
    </lineage>
</organism>
<dbReference type="KEGG" id="bpdz:BBN53_04740"/>
<reference evidence="3 6" key="2">
    <citation type="submission" date="2016-07" db="EMBL/GenBank/DDBJ databases">
        <title>Complete genome sequences of Bordetella pseudohinzii.</title>
        <authorList>
            <person name="Spilker T."/>
            <person name="Darrah R."/>
            <person name="LiPuma J.J."/>
        </authorList>
    </citation>
    <scope>NUCLEOTIDE SEQUENCE [LARGE SCALE GENOMIC DNA]</scope>
    <source>
        <strain evidence="3 6">HI4681</strain>
    </source>
</reference>
<keyword evidence="1" id="KW-1133">Transmembrane helix</keyword>
<dbReference type="Proteomes" id="UP000092950">
    <property type="component" value="Chromosome"/>
</dbReference>